<sequence length="342" mass="35904">MQRQWRRLRGGSRAVRMLGMLAMVAGVAGGSVGTLPAAPSPGVDFSGVVEGVKEFLKGGVANGLGAFSVFPIDLAKTRIQDQRIVAGSEVMYKNIFDTIAKVASKEGIPALYSGVTPVLIGAAPEGAMQIGTNNVVRSKLAEMRGTTIDKLPLSHDMFAGACGGLAQVVVSTPMDRVKILQQVMGKESGNAMQIVQQVGLSGLYQGAKACVLRDVFFAALYFPIYYRVKSALQEVGSKKGQKRQENLLDALVAGLAAGVPAASLTCPFDVIKTRMQSCGVGTKGCDVMVASIRSTAAELWAEGQARAFFKGLTGRVGRVAPQLAICLVVVEALNIAFPPKGK</sequence>
<reference evidence="15" key="3">
    <citation type="submission" date="2016-03" db="UniProtKB">
        <authorList>
            <consortium name="EnsemblProtists"/>
        </authorList>
    </citation>
    <scope>IDENTIFICATION</scope>
</reference>
<dbReference type="RefSeq" id="XP_005839984.1">
    <property type="nucleotide sequence ID" value="XM_005839927.1"/>
</dbReference>
<reference evidence="14 16" key="1">
    <citation type="journal article" date="2012" name="Nature">
        <title>Algal genomes reveal evolutionary mosaicism and the fate of nucleomorphs.</title>
        <authorList>
            <consortium name="DOE Joint Genome Institute"/>
            <person name="Curtis B.A."/>
            <person name="Tanifuji G."/>
            <person name="Burki F."/>
            <person name="Gruber A."/>
            <person name="Irimia M."/>
            <person name="Maruyama S."/>
            <person name="Arias M.C."/>
            <person name="Ball S.G."/>
            <person name="Gile G.H."/>
            <person name="Hirakawa Y."/>
            <person name="Hopkins J.F."/>
            <person name="Kuo A."/>
            <person name="Rensing S.A."/>
            <person name="Schmutz J."/>
            <person name="Symeonidi A."/>
            <person name="Elias M."/>
            <person name="Eveleigh R.J."/>
            <person name="Herman E.K."/>
            <person name="Klute M.J."/>
            <person name="Nakayama T."/>
            <person name="Obornik M."/>
            <person name="Reyes-Prieto A."/>
            <person name="Armbrust E.V."/>
            <person name="Aves S.J."/>
            <person name="Beiko R.G."/>
            <person name="Coutinho P."/>
            <person name="Dacks J.B."/>
            <person name="Durnford D.G."/>
            <person name="Fast N.M."/>
            <person name="Green B.R."/>
            <person name="Grisdale C.J."/>
            <person name="Hempel F."/>
            <person name="Henrissat B."/>
            <person name="Hoppner M.P."/>
            <person name="Ishida K."/>
            <person name="Kim E."/>
            <person name="Koreny L."/>
            <person name="Kroth P.G."/>
            <person name="Liu Y."/>
            <person name="Malik S.B."/>
            <person name="Maier U.G."/>
            <person name="McRose D."/>
            <person name="Mock T."/>
            <person name="Neilson J.A."/>
            <person name="Onodera N.T."/>
            <person name="Poole A.M."/>
            <person name="Pritham E.J."/>
            <person name="Richards T.A."/>
            <person name="Rocap G."/>
            <person name="Roy S.W."/>
            <person name="Sarai C."/>
            <person name="Schaack S."/>
            <person name="Shirato S."/>
            <person name="Slamovits C.H."/>
            <person name="Spencer D.F."/>
            <person name="Suzuki S."/>
            <person name="Worden A.Z."/>
            <person name="Zauner S."/>
            <person name="Barry K."/>
            <person name="Bell C."/>
            <person name="Bharti A.K."/>
            <person name="Crow J.A."/>
            <person name="Grimwood J."/>
            <person name="Kramer R."/>
            <person name="Lindquist E."/>
            <person name="Lucas S."/>
            <person name="Salamov A."/>
            <person name="McFadden G.I."/>
            <person name="Lane C.E."/>
            <person name="Keeling P.J."/>
            <person name="Gray M.W."/>
            <person name="Grigoriev I.V."/>
            <person name="Archibald J.M."/>
        </authorList>
    </citation>
    <scope>NUCLEOTIDE SEQUENCE</scope>
    <source>
        <strain evidence="14 16">CCMP2712</strain>
    </source>
</reference>
<keyword evidence="13" id="KW-0732">Signal</keyword>
<dbReference type="InterPro" id="IPR051028">
    <property type="entry name" value="Mito_Solute_Carrier"/>
</dbReference>
<feature type="repeat" description="Solcar" evidence="11">
    <location>
        <begin position="151"/>
        <end position="231"/>
    </location>
</feature>
<evidence type="ECO:0000256" key="3">
    <source>
        <dbReference type="ARBA" id="ARBA00022448"/>
    </source>
</evidence>
<feature type="signal peptide" evidence="13">
    <location>
        <begin position="1"/>
        <end position="29"/>
    </location>
</feature>
<evidence type="ECO:0000313" key="15">
    <source>
        <dbReference type="EnsemblProtists" id="EKX53004"/>
    </source>
</evidence>
<evidence type="ECO:0000256" key="11">
    <source>
        <dbReference type="PROSITE-ProRule" id="PRU00282"/>
    </source>
</evidence>
<keyword evidence="6" id="KW-0999">Mitochondrion inner membrane</keyword>
<evidence type="ECO:0000256" key="9">
    <source>
        <dbReference type="ARBA" id="ARBA00023128"/>
    </source>
</evidence>
<keyword evidence="16" id="KW-1185">Reference proteome</keyword>
<organism evidence="14">
    <name type="scientific">Guillardia theta (strain CCMP2712)</name>
    <name type="common">Cryptophyte</name>
    <dbReference type="NCBI Taxonomy" id="905079"/>
    <lineage>
        <taxon>Eukaryota</taxon>
        <taxon>Cryptophyceae</taxon>
        <taxon>Pyrenomonadales</taxon>
        <taxon>Geminigeraceae</taxon>
        <taxon>Guillardia</taxon>
    </lineage>
</organism>
<keyword evidence="8" id="KW-1133">Transmembrane helix</keyword>
<dbReference type="GO" id="GO:0005313">
    <property type="term" value="F:L-glutamate transmembrane transporter activity"/>
    <property type="evidence" value="ECO:0007669"/>
    <property type="project" value="TreeGrafter"/>
</dbReference>
<feature type="chain" id="PRO_5008772048" description="Mitochondrial carrier protein" evidence="13">
    <location>
        <begin position="30"/>
        <end position="342"/>
    </location>
</feature>
<gene>
    <name evidence="14" type="ORF">GUITHDRAFT_133395</name>
</gene>
<dbReference type="PANTHER" id="PTHR45678">
    <property type="entry name" value="MITOCHONDRIAL 2-OXODICARBOXYLATE CARRIER 1-RELATED"/>
    <property type="match status" value="1"/>
</dbReference>
<dbReference type="PRINTS" id="PR00926">
    <property type="entry name" value="MITOCARRIER"/>
</dbReference>
<keyword evidence="7" id="KW-0106">Calcium</keyword>
<dbReference type="GO" id="GO:0015183">
    <property type="term" value="F:L-aspartate transmembrane transporter activity"/>
    <property type="evidence" value="ECO:0007669"/>
    <property type="project" value="TreeGrafter"/>
</dbReference>
<dbReference type="InterPro" id="IPR018108">
    <property type="entry name" value="MCP_transmembrane"/>
</dbReference>
<keyword evidence="9" id="KW-0496">Mitochondrion</keyword>
<dbReference type="PaxDb" id="55529-EKX53004"/>
<dbReference type="GeneID" id="17309832"/>
<evidence type="ECO:0000256" key="6">
    <source>
        <dbReference type="ARBA" id="ARBA00022792"/>
    </source>
</evidence>
<evidence type="ECO:0008006" key="17">
    <source>
        <dbReference type="Google" id="ProtNLM"/>
    </source>
</evidence>
<protein>
    <recommendedName>
        <fullName evidence="17">Mitochondrial carrier protein</fullName>
    </recommendedName>
</protein>
<dbReference type="AlphaFoldDB" id="L1JXE0"/>
<dbReference type="GO" id="GO:0043490">
    <property type="term" value="P:malate-aspartate shuttle"/>
    <property type="evidence" value="ECO:0007669"/>
    <property type="project" value="TreeGrafter"/>
</dbReference>
<dbReference type="PANTHER" id="PTHR45678:SF9">
    <property type="entry name" value="CALCIUM-BINDING MITOCHONDRIAL CARRIER PROTEIN ARALAR1"/>
    <property type="match status" value="1"/>
</dbReference>
<dbReference type="KEGG" id="gtt:GUITHDRAFT_133395"/>
<evidence type="ECO:0000256" key="2">
    <source>
        <dbReference type="ARBA" id="ARBA00006375"/>
    </source>
</evidence>
<evidence type="ECO:0000313" key="14">
    <source>
        <dbReference type="EMBL" id="EKX53004.1"/>
    </source>
</evidence>
<dbReference type="eggNOG" id="KOG0751">
    <property type="taxonomic scope" value="Eukaryota"/>
</dbReference>
<evidence type="ECO:0000313" key="16">
    <source>
        <dbReference type="Proteomes" id="UP000011087"/>
    </source>
</evidence>
<evidence type="ECO:0000256" key="13">
    <source>
        <dbReference type="SAM" id="SignalP"/>
    </source>
</evidence>
<dbReference type="HOGENOM" id="CLU_015166_16_5_1"/>
<dbReference type="EnsemblProtists" id="EKX53004">
    <property type="protein sequence ID" value="EKX53004"/>
    <property type="gene ID" value="GUITHDRAFT_133395"/>
</dbReference>
<dbReference type="Proteomes" id="UP000011087">
    <property type="component" value="Unassembled WGS sequence"/>
</dbReference>
<dbReference type="InterPro" id="IPR023395">
    <property type="entry name" value="MCP_dom_sf"/>
</dbReference>
<proteinExistence type="inferred from homology"/>
<dbReference type="EMBL" id="JH992971">
    <property type="protein sequence ID" value="EKX53004.1"/>
    <property type="molecule type" value="Genomic_DNA"/>
</dbReference>
<evidence type="ECO:0000256" key="8">
    <source>
        <dbReference type="ARBA" id="ARBA00022989"/>
    </source>
</evidence>
<keyword evidence="3 12" id="KW-0813">Transport</keyword>
<keyword evidence="4 11" id="KW-0812">Transmembrane</keyword>
<dbReference type="OrthoDB" id="2161at2759"/>
<evidence type="ECO:0000256" key="5">
    <source>
        <dbReference type="ARBA" id="ARBA00022737"/>
    </source>
</evidence>
<keyword evidence="5" id="KW-0677">Repeat</keyword>
<dbReference type="OMA" id="CLARDVM"/>
<dbReference type="SUPFAM" id="SSF103506">
    <property type="entry name" value="Mitochondrial carrier"/>
    <property type="match status" value="1"/>
</dbReference>
<dbReference type="Gene3D" id="1.50.40.10">
    <property type="entry name" value="Mitochondrial carrier domain"/>
    <property type="match status" value="1"/>
</dbReference>
<evidence type="ECO:0000256" key="10">
    <source>
        <dbReference type="ARBA" id="ARBA00023136"/>
    </source>
</evidence>
<keyword evidence="10 11" id="KW-0472">Membrane</keyword>
<reference evidence="16" key="2">
    <citation type="submission" date="2012-11" db="EMBL/GenBank/DDBJ databases">
        <authorList>
            <person name="Kuo A."/>
            <person name="Curtis B.A."/>
            <person name="Tanifuji G."/>
            <person name="Burki F."/>
            <person name="Gruber A."/>
            <person name="Irimia M."/>
            <person name="Maruyama S."/>
            <person name="Arias M.C."/>
            <person name="Ball S.G."/>
            <person name="Gile G.H."/>
            <person name="Hirakawa Y."/>
            <person name="Hopkins J.F."/>
            <person name="Rensing S.A."/>
            <person name="Schmutz J."/>
            <person name="Symeonidi A."/>
            <person name="Elias M."/>
            <person name="Eveleigh R.J."/>
            <person name="Herman E.K."/>
            <person name="Klute M.J."/>
            <person name="Nakayama T."/>
            <person name="Obornik M."/>
            <person name="Reyes-Prieto A."/>
            <person name="Armbrust E.V."/>
            <person name="Aves S.J."/>
            <person name="Beiko R.G."/>
            <person name="Coutinho P."/>
            <person name="Dacks J.B."/>
            <person name="Durnford D.G."/>
            <person name="Fast N.M."/>
            <person name="Green B.R."/>
            <person name="Grisdale C."/>
            <person name="Hempe F."/>
            <person name="Henrissat B."/>
            <person name="Hoppner M.P."/>
            <person name="Ishida K.-I."/>
            <person name="Kim E."/>
            <person name="Koreny L."/>
            <person name="Kroth P.G."/>
            <person name="Liu Y."/>
            <person name="Malik S.-B."/>
            <person name="Maier U.G."/>
            <person name="McRose D."/>
            <person name="Mock T."/>
            <person name="Neilson J.A."/>
            <person name="Onodera N.T."/>
            <person name="Poole A.M."/>
            <person name="Pritham E.J."/>
            <person name="Richards T.A."/>
            <person name="Rocap G."/>
            <person name="Roy S.W."/>
            <person name="Sarai C."/>
            <person name="Schaack S."/>
            <person name="Shirato S."/>
            <person name="Slamovits C.H."/>
            <person name="Spencer D.F."/>
            <person name="Suzuki S."/>
            <person name="Worden A.Z."/>
            <person name="Zauner S."/>
            <person name="Barry K."/>
            <person name="Bell C."/>
            <person name="Bharti A.K."/>
            <person name="Crow J.A."/>
            <person name="Grimwood J."/>
            <person name="Kramer R."/>
            <person name="Lindquist E."/>
            <person name="Lucas S."/>
            <person name="Salamov A."/>
            <person name="McFadden G.I."/>
            <person name="Lane C.E."/>
            <person name="Keeling P.J."/>
            <person name="Gray M.W."/>
            <person name="Grigoriev I.V."/>
            <person name="Archibald J.M."/>
        </authorList>
    </citation>
    <scope>NUCLEOTIDE SEQUENCE</scope>
    <source>
        <strain evidence="16">CCMP2712</strain>
    </source>
</reference>
<feature type="repeat" description="Solcar" evidence="11">
    <location>
        <begin position="245"/>
        <end position="336"/>
    </location>
</feature>
<comment type="similarity">
    <text evidence="2 12">Belongs to the mitochondrial carrier (TC 2.A.29) family.</text>
</comment>
<evidence type="ECO:0000256" key="1">
    <source>
        <dbReference type="ARBA" id="ARBA00004448"/>
    </source>
</evidence>
<evidence type="ECO:0000256" key="12">
    <source>
        <dbReference type="RuleBase" id="RU000488"/>
    </source>
</evidence>
<dbReference type="PROSITE" id="PS50920">
    <property type="entry name" value="SOLCAR"/>
    <property type="match status" value="3"/>
</dbReference>
<dbReference type="InterPro" id="IPR002067">
    <property type="entry name" value="MCP"/>
</dbReference>
<name>L1JXE0_GUITC</name>
<dbReference type="Pfam" id="PF00153">
    <property type="entry name" value="Mito_carr"/>
    <property type="match status" value="3"/>
</dbReference>
<evidence type="ECO:0000256" key="7">
    <source>
        <dbReference type="ARBA" id="ARBA00022837"/>
    </source>
</evidence>
<dbReference type="GO" id="GO:0005743">
    <property type="term" value="C:mitochondrial inner membrane"/>
    <property type="evidence" value="ECO:0007669"/>
    <property type="project" value="UniProtKB-SubCell"/>
</dbReference>
<comment type="subcellular location">
    <subcellularLocation>
        <location evidence="1">Mitochondrion inner membrane</location>
        <topology evidence="1">Multi-pass membrane protein</topology>
    </subcellularLocation>
</comment>
<evidence type="ECO:0000256" key="4">
    <source>
        <dbReference type="ARBA" id="ARBA00022692"/>
    </source>
</evidence>
<feature type="repeat" description="Solcar" evidence="11">
    <location>
        <begin position="49"/>
        <end position="139"/>
    </location>
</feature>
<accession>L1JXE0</accession>